<dbReference type="AlphaFoldDB" id="A0AAE1DKF0"/>
<protein>
    <submittedName>
        <fullName evidence="1">Uncharacterized protein</fullName>
    </submittedName>
</protein>
<reference evidence="1" key="1">
    <citation type="journal article" date="2023" name="G3 (Bethesda)">
        <title>A reference genome for the long-term kleptoplast-retaining sea slug Elysia crispata morphotype clarki.</title>
        <authorList>
            <person name="Eastman K.E."/>
            <person name="Pendleton A.L."/>
            <person name="Shaikh M.A."/>
            <person name="Suttiyut T."/>
            <person name="Ogas R."/>
            <person name="Tomko P."/>
            <person name="Gavelis G."/>
            <person name="Widhalm J.R."/>
            <person name="Wisecaver J.H."/>
        </authorList>
    </citation>
    <scope>NUCLEOTIDE SEQUENCE</scope>
    <source>
        <strain evidence="1">ECLA1</strain>
    </source>
</reference>
<accession>A0AAE1DKF0</accession>
<name>A0AAE1DKF0_9GAST</name>
<gene>
    <name evidence="1" type="ORF">RRG08_016089</name>
</gene>
<evidence type="ECO:0000313" key="2">
    <source>
        <dbReference type="Proteomes" id="UP001283361"/>
    </source>
</evidence>
<dbReference type="EMBL" id="JAWDGP010003608">
    <property type="protein sequence ID" value="KAK3772678.1"/>
    <property type="molecule type" value="Genomic_DNA"/>
</dbReference>
<sequence>MAGAGQIRTYSPLSNARVLELLAIWAVSRLPKPVGCTSGLETCGELRCSHLYRATCSPDGDLVQLQFRWFAQLVNMTEEALLPAVQLTTSRQILE</sequence>
<dbReference type="Proteomes" id="UP001283361">
    <property type="component" value="Unassembled WGS sequence"/>
</dbReference>
<evidence type="ECO:0000313" key="1">
    <source>
        <dbReference type="EMBL" id="KAK3772678.1"/>
    </source>
</evidence>
<proteinExistence type="predicted"/>
<comment type="caution">
    <text evidence="1">The sequence shown here is derived from an EMBL/GenBank/DDBJ whole genome shotgun (WGS) entry which is preliminary data.</text>
</comment>
<organism evidence="1 2">
    <name type="scientific">Elysia crispata</name>
    <name type="common">lettuce slug</name>
    <dbReference type="NCBI Taxonomy" id="231223"/>
    <lineage>
        <taxon>Eukaryota</taxon>
        <taxon>Metazoa</taxon>
        <taxon>Spiralia</taxon>
        <taxon>Lophotrochozoa</taxon>
        <taxon>Mollusca</taxon>
        <taxon>Gastropoda</taxon>
        <taxon>Heterobranchia</taxon>
        <taxon>Euthyneura</taxon>
        <taxon>Panpulmonata</taxon>
        <taxon>Sacoglossa</taxon>
        <taxon>Placobranchoidea</taxon>
        <taxon>Plakobranchidae</taxon>
        <taxon>Elysia</taxon>
    </lineage>
</organism>
<keyword evidence="2" id="KW-1185">Reference proteome</keyword>